<evidence type="ECO:0000256" key="4">
    <source>
        <dbReference type="ARBA" id="ARBA00022729"/>
    </source>
</evidence>
<dbReference type="Gene3D" id="3.40.50.1980">
    <property type="entry name" value="Nitrogenase molybdenum iron protein domain"/>
    <property type="match status" value="2"/>
</dbReference>
<evidence type="ECO:0000313" key="7">
    <source>
        <dbReference type="EMBL" id="QSB13821.1"/>
    </source>
</evidence>
<accession>A0A895Y915</accession>
<evidence type="ECO:0000256" key="3">
    <source>
        <dbReference type="ARBA" id="ARBA00022448"/>
    </source>
</evidence>
<dbReference type="PROSITE" id="PS50983">
    <property type="entry name" value="FE_B12_PBP"/>
    <property type="match status" value="1"/>
</dbReference>
<sequence>MAGRRPHSRSAGGQLTRRGLLSAGGALAIGALTAGCGDSGNDEPAGGGDPDGWSFTDDRGETATAAETPQRVVAYVGSAAALHDFGVTDQVVGVFGPTGDDQNGRDPLAGELELDRLTVLGQNWGEFNLEAYLALDPQLLVTDVWQGDDLWYVPDESADEILSQAPSAGIRVAHVSLLDPITRYAQLAESLGADLSDPLVTDAQARFDEAAEAVREAAADNPGLRVLAASASPDLFYVSDPSVYPDLSFFAELGVELVVPDQVDAGGFFEPLSWENSDKYPADLVLLDSRTVALQPEQLTDLPGWGDLPAVTAAQVTPWLSEPRFSYAGCAPLLTALADAIRTARPVA</sequence>
<dbReference type="PANTHER" id="PTHR30532:SF24">
    <property type="entry name" value="FERRIC ENTEROBACTIN-BINDING PERIPLASMIC PROTEIN FEPB"/>
    <property type="match status" value="1"/>
</dbReference>
<evidence type="ECO:0000256" key="5">
    <source>
        <dbReference type="SAM" id="MobiDB-lite"/>
    </source>
</evidence>
<dbReference type="InterPro" id="IPR002491">
    <property type="entry name" value="ABC_transptr_periplasmic_BD"/>
</dbReference>
<evidence type="ECO:0000259" key="6">
    <source>
        <dbReference type="PROSITE" id="PS50983"/>
    </source>
</evidence>
<dbReference type="AlphaFoldDB" id="A0A895Y915"/>
<reference evidence="7" key="1">
    <citation type="submission" date="2021-02" db="EMBL/GenBank/DDBJ databases">
        <title>Natrosporangium hydrolyticum gen. nov., sp. nov, a haloalkaliphilic actinobacterium from a soda solonchak soil.</title>
        <authorList>
            <person name="Sorokin D.Y."/>
            <person name="Khijniak T.V."/>
            <person name="Zakharycheva A.P."/>
            <person name="Boueva O.V."/>
            <person name="Ariskina E.V."/>
            <person name="Hahnke R.L."/>
            <person name="Bunk B."/>
            <person name="Sproer C."/>
            <person name="Schumann P."/>
            <person name="Evtushenko L.I."/>
            <person name="Kublanov I.V."/>
        </authorList>
    </citation>
    <scope>NUCLEOTIDE SEQUENCE</scope>
    <source>
        <strain evidence="7">DSM 106523</strain>
    </source>
</reference>
<keyword evidence="3" id="KW-0813">Transport</keyword>
<dbReference type="SUPFAM" id="SSF53807">
    <property type="entry name" value="Helical backbone' metal receptor"/>
    <property type="match status" value="1"/>
</dbReference>
<dbReference type="Pfam" id="PF01497">
    <property type="entry name" value="Peripla_BP_2"/>
    <property type="match status" value="1"/>
</dbReference>
<gene>
    <name evidence="7" type="ORF">JQS43_20040</name>
</gene>
<organism evidence="7 8">
    <name type="scientific">Natronosporangium hydrolyticum</name>
    <dbReference type="NCBI Taxonomy" id="2811111"/>
    <lineage>
        <taxon>Bacteria</taxon>
        <taxon>Bacillati</taxon>
        <taxon>Actinomycetota</taxon>
        <taxon>Actinomycetes</taxon>
        <taxon>Micromonosporales</taxon>
        <taxon>Micromonosporaceae</taxon>
        <taxon>Natronosporangium</taxon>
    </lineage>
</organism>
<keyword evidence="8" id="KW-1185">Reference proteome</keyword>
<dbReference type="InterPro" id="IPR051313">
    <property type="entry name" value="Bact_iron-sidero_bind"/>
</dbReference>
<dbReference type="KEGG" id="nhy:JQS43_20040"/>
<name>A0A895Y915_9ACTN</name>
<evidence type="ECO:0000313" key="8">
    <source>
        <dbReference type="Proteomes" id="UP000662857"/>
    </source>
</evidence>
<evidence type="ECO:0000256" key="2">
    <source>
        <dbReference type="ARBA" id="ARBA00008814"/>
    </source>
</evidence>
<dbReference type="RefSeq" id="WP_239675932.1">
    <property type="nucleotide sequence ID" value="NZ_CP070499.1"/>
</dbReference>
<comment type="similarity">
    <text evidence="2">Belongs to the bacterial solute-binding protein 8 family.</text>
</comment>
<dbReference type="PANTHER" id="PTHR30532">
    <property type="entry name" value="IRON III DICITRATE-BINDING PERIPLASMIC PROTEIN"/>
    <property type="match status" value="1"/>
</dbReference>
<dbReference type="EMBL" id="CP070499">
    <property type="protein sequence ID" value="QSB13821.1"/>
    <property type="molecule type" value="Genomic_DNA"/>
</dbReference>
<feature type="domain" description="Fe/B12 periplasmic-binding" evidence="6">
    <location>
        <begin position="70"/>
        <end position="348"/>
    </location>
</feature>
<keyword evidence="4" id="KW-0732">Signal</keyword>
<dbReference type="Proteomes" id="UP000662857">
    <property type="component" value="Chromosome"/>
</dbReference>
<comment type="subcellular location">
    <subcellularLocation>
        <location evidence="1">Cell envelope</location>
    </subcellularLocation>
</comment>
<feature type="region of interest" description="Disordered" evidence="5">
    <location>
        <begin position="38"/>
        <end position="66"/>
    </location>
</feature>
<protein>
    <submittedName>
        <fullName evidence="7">ABC transporter substrate-binding protein</fullName>
    </submittedName>
</protein>
<evidence type="ECO:0000256" key="1">
    <source>
        <dbReference type="ARBA" id="ARBA00004196"/>
    </source>
</evidence>
<dbReference type="GO" id="GO:1901678">
    <property type="term" value="P:iron coordination entity transport"/>
    <property type="evidence" value="ECO:0007669"/>
    <property type="project" value="UniProtKB-ARBA"/>
</dbReference>
<proteinExistence type="inferred from homology"/>
<dbReference type="GO" id="GO:0030288">
    <property type="term" value="C:outer membrane-bounded periplasmic space"/>
    <property type="evidence" value="ECO:0007669"/>
    <property type="project" value="TreeGrafter"/>
</dbReference>
<dbReference type="PROSITE" id="PS51318">
    <property type="entry name" value="TAT"/>
    <property type="match status" value="1"/>
</dbReference>
<dbReference type="InterPro" id="IPR006311">
    <property type="entry name" value="TAT_signal"/>
</dbReference>